<dbReference type="Gene3D" id="3.60.15.10">
    <property type="entry name" value="Ribonuclease Z/Hydroxyacylglutathione hydrolase-like"/>
    <property type="match status" value="1"/>
</dbReference>
<keyword evidence="3" id="KW-1185">Reference proteome</keyword>
<comment type="caution">
    <text evidence="2">The sequence shown here is derived from an EMBL/GenBank/DDBJ whole genome shotgun (WGS) entry which is preliminary data.</text>
</comment>
<dbReference type="CDD" id="cd07727">
    <property type="entry name" value="YmaE-like_MBL-fold"/>
    <property type="match status" value="1"/>
</dbReference>
<dbReference type="Pfam" id="PF13370">
    <property type="entry name" value="Fer4_13"/>
    <property type="match status" value="1"/>
</dbReference>
<dbReference type="AlphaFoldDB" id="A0AAP0IRZ4"/>
<dbReference type="InterPro" id="IPR036866">
    <property type="entry name" value="RibonucZ/Hydroxyglut_hydro"/>
</dbReference>
<dbReference type="SMART" id="SM00849">
    <property type="entry name" value="Lactamase_B"/>
    <property type="match status" value="1"/>
</dbReference>
<evidence type="ECO:0000259" key="1">
    <source>
        <dbReference type="SMART" id="SM00849"/>
    </source>
</evidence>
<proteinExistence type="predicted"/>
<dbReference type="SUPFAM" id="SSF54862">
    <property type="entry name" value="4Fe-4S ferredoxins"/>
    <property type="match status" value="1"/>
</dbReference>
<gene>
    <name evidence="2" type="ORF">Syun_018221</name>
</gene>
<dbReference type="PANTHER" id="PTHR42773:SF1">
    <property type="entry name" value="METALLO-BETA-LACTAMASE FAMILY PROTEIN"/>
    <property type="match status" value="1"/>
</dbReference>
<evidence type="ECO:0000313" key="3">
    <source>
        <dbReference type="Proteomes" id="UP001420932"/>
    </source>
</evidence>
<dbReference type="Gene3D" id="3.30.70.20">
    <property type="match status" value="1"/>
</dbReference>
<dbReference type="SUPFAM" id="SSF56281">
    <property type="entry name" value="Metallo-hydrolase/oxidoreductase"/>
    <property type="match status" value="1"/>
</dbReference>
<dbReference type="Proteomes" id="UP001420932">
    <property type="component" value="Unassembled WGS sequence"/>
</dbReference>
<sequence>MEAFAVAKARVLSGTGGIRIVREERRRRTVMMAHTKQSRERRSQNAQGEFFVDHACIDCDTCRWMAPEVFTRKDGQSAVFKQPTSEEERIKALQALLCCPTSSIHTEKPPRDILEVHEMFPRPINEQRIPGVYHCGYHAENSFGGTSYLIVHPEGNILVDSPRYFERLAQKIEMLGGARYMFLTHEDDIGDHQKWSERLRCDRIFHTKDIEASTADVEIKLDGDGPWSLGNDFELIHTPGHTEGSVCLLYKPLKVLFAGDHMYRAGDQMYRTDSGFDISEMYNRFSVSAQLESVRKLLSLDFEWILPGHGRMAEFKDMHEKDAALEAFLAEREQASSAFV</sequence>
<organism evidence="2 3">
    <name type="scientific">Stephania yunnanensis</name>
    <dbReference type="NCBI Taxonomy" id="152371"/>
    <lineage>
        <taxon>Eukaryota</taxon>
        <taxon>Viridiplantae</taxon>
        <taxon>Streptophyta</taxon>
        <taxon>Embryophyta</taxon>
        <taxon>Tracheophyta</taxon>
        <taxon>Spermatophyta</taxon>
        <taxon>Magnoliopsida</taxon>
        <taxon>Ranunculales</taxon>
        <taxon>Menispermaceae</taxon>
        <taxon>Menispermoideae</taxon>
        <taxon>Cissampelideae</taxon>
        <taxon>Stephania</taxon>
    </lineage>
</organism>
<dbReference type="EMBL" id="JBBNAF010000008">
    <property type="protein sequence ID" value="KAK9120604.1"/>
    <property type="molecule type" value="Genomic_DNA"/>
</dbReference>
<reference evidence="2 3" key="1">
    <citation type="submission" date="2024-01" db="EMBL/GenBank/DDBJ databases">
        <title>Genome assemblies of Stephania.</title>
        <authorList>
            <person name="Yang L."/>
        </authorList>
    </citation>
    <scope>NUCLEOTIDE SEQUENCE [LARGE SCALE GENOMIC DNA]</scope>
    <source>
        <strain evidence="2">YNDBR</strain>
        <tissue evidence="2">Leaf</tissue>
    </source>
</reference>
<dbReference type="PANTHER" id="PTHR42773">
    <property type="entry name" value="METALLO-BETA-LACTAMASE-RELATED"/>
    <property type="match status" value="1"/>
</dbReference>
<accession>A0AAP0IRZ4</accession>
<name>A0AAP0IRZ4_9MAGN</name>
<evidence type="ECO:0000313" key="2">
    <source>
        <dbReference type="EMBL" id="KAK9120604.1"/>
    </source>
</evidence>
<dbReference type="InterPro" id="IPR001279">
    <property type="entry name" value="Metallo-B-lactamas"/>
</dbReference>
<dbReference type="Pfam" id="PF00753">
    <property type="entry name" value="Lactamase_B"/>
    <property type="match status" value="1"/>
</dbReference>
<protein>
    <recommendedName>
        <fullName evidence="1">Metallo-beta-lactamase domain-containing protein</fullName>
    </recommendedName>
</protein>
<feature type="domain" description="Metallo-beta-lactamase" evidence="1">
    <location>
        <begin position="144"/>
        <end position="309"/>
    </location>
</feature>